<accession>A0AAN9D4M3</accession>
<keyword evidence="11" id="KW-1185">Reference proteome</keyword>
<dbReference type="Pfam" id="PF13359">
    <property type="entry name" value="DDE_Tnp_4"/>
    <property type="match status" value="1"/>
</dbReference>
<evidence type="ECO:0000256" key="3">
    <source>
        <dbReference type="ARBA" id="ARBA00006958"/>
    </source>
</evidence>
<feature type="region of interest" description="Disordered" evidence="8">
    <location>
        <begin position="283"/>
        <end position="303"/>
    </location>
</feature>
<evidence type="ECO:0000259" key="9">
    <source>
        <dbReference type="Pfam" id="PF13359"/>
    </source>
</evidence>
<dbReference type="PANTHER" id="PTHR22930:SF220">
    <property type="entry name" value="PROTEIN ALP1-LIKE"/>
    <property type="match status" value="1"/>
</dbReference>
<protein>
    <recommendedName>
        <fullName evidence="9">DDE Tnp4 domain-containing protein</fullName>
    </recommendedName>
</protein>
<evidence type="ECO:0000313" key="11">
    <source>
        <dbReference type="Proteomes" id="UP001364617"/>
    </source>
</evidence>
<evidence type="ECO:0000256" key="6">
    <source>
        <dbReference type="ARBA" id="ARBA00022801"/>
    </source>
</evidence>
<dbReference type="Proteomes" id="UP001364617">
    <property type="component" value="Unassembled WGS sequence"/>
</dbReference>
<evidence type="ECO:0000256" key="2">
    <source>
        <dbReference type="ARBA" id="ARBA00004123"/>
    </source>
</evidence>
<name>A0AAN9D4M3_9TELE</name>
<dbReference type="InterPro" id="IPR027806">
    <property type="entry name" value="HARBI1_dom"/>
</dbReference>
<dbReference type="GO" id="GO:0005634">
    <property type="term" value="C:nucleus"/>
    <property type="evidence" value="ECO:0007669"/>
    <property type="project" value="UniProtKB-SubCell"/>
</dbReference>
<evidence type="ECO:0000256" key="4">
    <source>
        <dbReference type="ARBA" id="ARBA00022722"/>
    </source>
</evidence>
<gene>
    <name evidence="10" type="ORF">R3I93_006696</name>
</gene>
<keyword evidence="6" id="KW-0378">Hydrolase</keyword>
<evidence type="ECO:0000256" key="1">
    <source>
        <dbReference type="ARBA" id="ARBA00001968"/>
    </source>
</evidence>
<keyword evidence="4" id="KW-0540">Nuclease</keyword>
<proteinExistence type="inferred from homology"/>
<dbReference type="GO" id="GO:0004518">
    <property type="term" value="F:nuclease activity"/>
    <property type="evidence" value="ECO:0007669"/>
    <property type="project" value="UniProtKB-KW"/>
</dbReference>
<dbReference type="GO" id="GO:0016787">
    <property type="term" value="F:hydrolase activity"/>
    <property type="evidence" value="ECO:0007669"/>
    <property type="project" value="UniProtKB-KW"/>
</dbReference>
<keyword evidence="7" id="KW-0539">Nucleus</keyword>
<evidence type="ECO:0000313" key="10">
    <source>
        <dbReference type="EMBL" id="KAK7162466.1"/>
    </source>
</evidence>
<evidence type="ECO:0000256" key="5">
    <source>
        <dbReference type="ARBA" id="ARBA00022723"/>
    </source>
</evidence>
<reference evidence="10 11" key="1">
    <citation type="submission" date="2024-02" db="EMBL/GenBank/DDBJ databases">
        <title>Chromosome-level genome assembly of the Eurasian Minnow (Phoxinus phoxinus).</title>
        <authorList>
            <person name="Oriowo T.O."/>
            <person name="Martin S."/>
            <person name="Stange M."/>
            <person name="Chrysostomakis Y."/>
            <person name="Brown T."/>
            <person name="Winkler S."/>
            <person name="Kukowka S."/>
            <person name="Myers E.W."/>
            <person name="Bohne A."/>
        </authorList>
    </citation>
    <scope>NUCLEOTIDE SEQUENCE [LARGE SCALE GENOMIC DNA]</scope>
    <source>
        <strain evidence="10">ZFMK-TIS-60720</strain>
        <tissue evidence="10">Whole Organism</tissue>
    </source>
</reference>
<comment type="cofactor">
    <cofactor evidence="1">
        <name>a divalent metal cation</name>
        <dbReference type="ChEBI" id="CHEBI:60240"/>
    </cofactor>
</comment>
<comment type="subcellular location">
    <subcellularLocation>
        <location evidence="2">Nucleus</location>
    </subcellularLocation>
</comment>
<comment type="caution">
    <text evidence="10">The sequence shown here is derived from an EMBL/GenBank/DDBJ whole genome shotgun (WGS) entry which is preliminary data.</text>
</comment>
<dbReference type="AlphaFoldDB" id="A0AAN9D4M3"/>
<comment type="similarity">
    <text evidence="3">Belongs to the HARBI1 family.</text>
</comment>
<dbReference type="GO" id="GO:0046872">
    <property type="term" value="F:metal ion binding"/>
    <property type="evidence" value="ECO:0007669"/>
    <property type="project" value="UniProtKB-KW"/>
</dbReference>
<dbReference type="PANTHER" id="PTHR22930">
    <property type="match status" value="1"/>
</dbReference>
<dbReference type="InterPro" id="IPR045249">
    <property type="entry name" value="HARBI1-like"/>
</dbReference>
<evidence type="ECO:0000256" key="7">
    <source>
        <dbReference type="ARBA" id="ARBA00023242"/>
    </source>
</evidence>
<organism evidence="10 11">
    <name type="scientific">Phoxinus phoxinus</name>
    <name type="common">Eurasian minnow</name>
    <dbReference type="NCBI Taxonomy" id="58324"/>
    <lineage>
        <taxon>Eukaryota</taxon>
        <taxon>Metazoa</taxon>
        <taxon>Chordata</taxon>
        <taxon>Craniata</taxon>
        <taxon>Vertebrata</taxon>
        <taxon>Euteleostomi</taxon>
        <taxon>Actinopterygii</taxon>
        <taxon>Neopterygii</taxon>
        <taxon>Teleostei</taxon>
        <taxon>Ostariophysi</taxon>
        <taxon>Cypriniformes</taxon>
        <taxon>Leuciscidae</taxon>
        <taxon>Phoxininae</taxon>
        <taxon>Phoxinus</taxon>
    </lineage>
</organism>
<sequence length="345" mass="38211">MSVGQFEELLQTVAPHLTRQATNFREPIDPEQRLAVCLRFLSTGDSFTTIAASFRLGISTVSTIVKETCDVLWETLKDTYMPVPNEELWKTTALRFSEKWNFPNCIGALDGKHIVIQAPANSGSQFFNYKGTFSVVLLALVDADYRFLVVDVGASGSNSDGGIFSNSLMGQALNTGSLNVPEPSHLPSAPELGALPCVIVADEAFPLKTFLLRPYPGRRLPDDQRVFNYRLSRARRVVENAFGILSQCWRVYQRRLQVAPETADSIVKATCILHNFLRRANGNHGAEPDTSDSAEGSELGDIRGLRGNRASAEALRVRDTFRRYFNSPAGQVPWQVPHVNRGLPQ</sequence>
<dbReference type="EMBL" id="JAYKXH010000007">
    <property type="protein sequence ID" value="KAK7162466.1"/>
    <property type="molecule type" value="Genomic_DNA"/>
</dbReference>
<evidence type="ECO:0000256" key="8">
    <source>
        <dbReference type="SAM" id="MobiDB-lite"/>
    </source>
</evidence>
<feature type="domain" description="DDE Tnp4" evidence="9">
    <location>
        <begin position="109"/>
        <end position="275"/>
    </location>
</feature>
<keyword evidence="5" id="KW-0479">Metal-binding</keyword>